<dbReference type="SUPFAM" id="SSF57756">
    <property type="entry name" value="Retrovirus zinc finger-like domains"/>
    <property type="match status" value="1"/>
</dbReference>
<evidence type="ECO:0000313" key="2">
    <source>
        <dbReference type="Proteomes" id="UP001497516"/>
    </source>
</evidence>
<sequence>MVSEPSTMELEKSIVRLSPTNFPLWEFQFRVYVEGKGLLGILDGTTPRPAETAPAQAIAAWNQNDARVRSVLLSCVDPTTCLSLRLFPTANRMWRHLQGLYSTVNAARQFELQMALARLTQGENSVTEYFNSAQELWTEQDMLNLALRPNAEMTEDMLAERQRERAMQFLMKLRPKFEPVRATLLNQDRLQFDGLLSALVREEIRLRTQSQLDMRPGEGETIIAAAAVQGVTPGHESVYAVGRPHFQQRIPVTELECHHCRERGHVQNHCKRKNYCVYCKRSGHIILECRTKERNNARYGGYTSNLGPVDRHPAAERYAARNNPAAGNNRAAYATIPIETTARPNMKEMAGANGE</sequence>
<proteinExistence type="predicted"/>
<dbReference type="InterPro" id="IPR036875">
    <property type="entry name" value="Znf_CCHC_sf"/>
</dbReference>
<dbReference type="GO" id="GO:0008270">
    <property type="term" value="F:zinc ion binding"/>
    <property type="evidence" value="ECO:0007669"/>
    <property type="project" value="InterPro"/>
</dbReference>
<accession>A0AAV2EWC9</accession>
<dbReference type="PANTHER" id="PTHR47481">
    <property type="match status" value="1"/>
</dbReference>
<dbReference type="PANTHER" id="PTHR47481:SF14">
    <property type="entry name" value="RETROTRANSPOSON COPIA-LIKE N-TERMINAL DOMAIN-CONTAINING PROTEIN"/>
    <property type="match status" value="1"/>
</dbReference>
<dbReference type="Gene3D" id="4.10.60.10">
    <property type="entry name" value="Zinc finger, CCHC-type"/>
    <property type="match status" value="1"/>
</dbReference>
<dbReference type="EMBL" id="OZ034818">
    <property type="protein sequence ID" value="CAL1390069.1"/>
    <property type="molecule type" value="Genomic_DNA"/>
</dbReference>
<dbReference type="AlphaFoldDB" id="A0AAV2EWC9"/>
<protein>
    <recommendedName>
        <fullName evidence="3">Retrotransposon gag domain-containing protein</fullName>
    </recommendedName>
</protein>
<organism evidence="1 2">
    <name type="scientific">Linum trigynum</name>
    <dbReference type="NCBI Taxonomy" id="586398"/>
    <lineage>
        <taxon>Eukaryota</taxon>
        <taxon>Viridiplantae</taxon>
        <taxon>Streptophyta</taxon>
        <taxon>Embryophyta</taxon>
        <taxon>Tracheophyta</taxon>
        <taxon>Spermatophyta</taxon>
        <taxon>Magnoliopsida</taxon>
        <taxon>eudicotyledons</taxon>
        <taxon>Gunneridae</taxon>
        <taxon>Pentapetalae</taxon>
        <taxon>rosids</taxon>
        <taxon>fabids</taxon>
        <taxon>Malpighiales</taxon>
        <taxon>Linaceae</taxon>
        <taxon>Linum</taxon>
    </lineage>
</organism>
<dbReference type="Proteomes" id="UP001497516">
    <property type="component" value="Chromosome 5"/>
</dbReference>
<reference evidence="1 2" key="1">
    <citation type="submission" date="2024-04" db="EMBL/GenBank/DDBJ databases">
        <authorList>
            <person name="Fracassetti M."/>
        </authorList>
    </citation>
    <scope>NUCLEOTIDE SEQUENCE [LARGE SCALE GENOMIC DNA]</scope>
</reference>
<dbReference type="Pfam" id="PF14223">
    <property type="entry name" value="Retrotran_gag_2"/>
    <property type="match status" value="1"/>
</dbReference>
<evidence type="ECO:0008006" key="3">
    <source>
        <dbReference type="Google" id="ProtNLM"/>
    </source>
</evidence>
<dbReference type="GO" id="GO:0003676">
    <property type="term" value="F:nucleic acid binding"/>
    <property type="evidence" value="ECO:0007669"/>
    <property type="project" value="InterPro"/>
</dbReference>
<gene>
    <name evidence="1" type="ORF">LTRI10_LOCUS30879</name>
</gene>
<name>A0AAV2EWC9_9ROSI</name>
<keyword evidence="2" id="KW-1185">Reference proteome</keyword>
<evidence type="ECO:0000313" key="1">
    <source>
        <dbReference type="EMBL" id="CAL1390069.1"/>
    </source>
</evidence>